<dbReference type="EMBL" id="NWSH01001707">
    <property type="protein sequence ID" value="PCG70378.1"/>
    <property type="molecule type" value="Genomic_DNA"/>
</dbReference>
<proteinExistence type="predicted"/>
<evidence type="ECO:0008006" key="6">
    <source>
        <dbReference type="Google" id="ProtNLM"/>
    </source>
</evidence>
<feature type="domain" description="MADF" evidence="3">
    <location>
        <begin position="10"/>
        <end position="105"/>
    </location>
</feature>
<dbReference type="InterPro" id="IPR006578">
    <property type="entry name" value="MADF-dom"/>
</dbReference>
<dbReference type="PROSITE" id="PS51031">
    <property type="entry name" value="BESS"/>
    <property type="match status" value="1"/>
</dbReference>
<feature type="region of interest" description="Disordered" evidence="2">
    <location>
        <begin position="145"/>
        <end position="170"/>
    </location>
</feature>
<dbReference type="InterPro" id="IPR004210">
    <property type="entry name" value="BESS_motif"/>
</dbReference>
<dbReference type="GO" id="GO:0003677">
    <property type="term" value="F:DNA binding"/>
    <property type="evidence" value="ECO:0007669"/>
    <property type="project" value="InterPro"/>
</dbReference>
<feature type="domain" description="BESS" evidence="4">
    <location>
        <begin position="231"/>
        <end position="270"/>
    </location>
</feature>
<dbReference type="GO" id="GO:0005634">
    <property type="term" value="C:nucleus"/>
    <property type="evidence" value="ECO:0007669"/>
    <property type="project" value="UniProtKB-SubCell"/>
</dbReference>
<sequence length="276" mass="33090">MREFKYDVIQLLQCVRDRPCLWNKNIEYYKDRLERRNAWEEIFNILDDTYEEMPPEEKRITGELILNKWTNIRDTFMKSLKTKMGKYKRKYVFYDHLEFLTELLPEEERQRHKNPEPIMKQEPDSFTVAAELEPETSTTFTITNVTSYGENDEKTTKYDSNEPDYSRKSNRVKRKAPRLVYVDDIEENDVQYNKKKSRKSSMKDVSEGGSVNNSYADIDFVEVDNNDPRIMNEDEAFFASLLPTVVKYNEEERLEFRIEVLGVMKKLKEKRNWTTS</sequence>
<dbReference type="AlphaFoldDB" id="A0A2A4JF93"/>
<dbReference type="InterPro" id="IPR039353">
    <property type="entry name" value="TF_Adf1"/>
</dbReference>
<dbReference type="Pfam" id="PF10545">
    <property type="entry name" value="MADF_DNA_bdg"/>
    <property type="match status" value="1"/>
</dbReference>
<evidence type="ECO:0000313" key="5">
    <source>
        <dbReference type="EMBL" id="PCG70378.1"/>
    </source>
</evidence>
<gene>
    <name evidence="5" type="ORF">B5V51_3052</name>
</gene>
<accession>A0A2A4JF93</accession>
<protein>
    <recommendedName>
        <fullName evidence="6">MADF domain-containing protein</fullName>
    </recommendedName>
</protein>
<name>A0A2A4JF93_HELVI</name>
<keyword evidence="1" id="KW-0539">Nucleus</keyword>
<dbReference type="GO" id="GO:0006357">
    <property type="term" value="P:regulation of transcription by RNA polymerase II"/>
    <property type="evidence" value="ECO:0007669"/>
    <property type="project" value="TreeGrafter"/>
</dbReference>
<feature type="compositionally biased region" description="Basic and acidic residues" evidence="2">
    <location>
        <begin position="151"/>
        <end position="167"/>
    </location>
</feature>
<dbReference type="SMART" id="SM00595">
    <property type="entry name" value="MADF"/>
    <property type="match status" value="1"/>
</dbReference>
<organism evidence="5">
    <name type="scientific">Heliothis virescens</name>
    <name type="common">Tobacco budworm moth</name>
    <dbReference type="NCBI Taxonomy" id="7102"/>
    <lineage>
        <taxon>Eukaryota</taxon>
        <taxon>Metazoa</taxon>
        <taxon>Ecdysozoa</taxon>
        <taxon>Arthropoda</taxon>
        <taxon>Hexapoda</taxon>
        <taxon>Insecta</taxon>
        <taxon>Pterygota</taxon>
        <taxon>Neoptera</taxon>
        <taxon>Endopterygota</taxon>
        <taxon>Lepidoptera</taxon>
        <taxon>Glossata</taxon>
        <taxon>Ditrysia</taxon>
        <taxon>Noctuoidea</taxon>
        <taxon>Noctuidae</taxon>
        <taxon>Heliothinae</taxon>
        <taxon>Heliothis</taxon>
    </lineage>
</organism>
<evidence type="ECO:0000259" key="3">
    <source>
        <dbReference type="PROSITE" id="PS51029"/>
    </source>
</evidence>
<comment type="subcellular location">
    <subcellularLocation>
        <location evidence="1">Nucleus</location>
    </subcellularLocation>
</comment>
<evidence type="ECO:0000259" key="4">
    <source>
        <dbReference type="PROSITE" id="PS51031"/>
    </source>
</evidence>
<reference evidence="5" key="1">
    <citation type="submission" date="2017-09" db="EMBL/GenBank/DDBJ databases">
        <title>Contemporary evolution of a Lepidopteran species, Heliothis virescens, in response to modern agricultural practices.</title>
        <authorList>
            <person name="Fritz M.L."/>
            <person name="Deyonke A.M."/>
            <person name="Papanicolaou A."/>
            <person name="Micinski S."/>
            <person name="Westbrook J."/>
            <person name="Gould F."/>
        </authorList>
    </citation>
    <scope>NUCLEOTIDE SEQUENCE [LARGE SCALE GENOMIC DNA]</scope>
    <source>
        <strain evidence="5">HvINT-</strain>
        <tissue evidence="5">Whole body</tissue>
    </source>
</reference>
<evidence type="ECO:0000256" key="2">
    <source>
        <dbReference type="SAM" id="MobiDB-lite"/>
    </source>
</evidence>
<dbReference type="PROSITE" id="PS51029">
    <property type="entry name" value="MADF"/>
    <property type="match status" value="1"/>
</dbReference>
<dbReference type="PANTHER" id="PTHR12243:SF64">
    <property type="entry name" value="DORSAL INTERACTING PROTEIN 3-RELATED"/>
    <property type="match status" value="1"/>
</dbReference>
<evidence type="ECO:0000256" key="1">
    <source>
        <dbReference type="PROSITE-ProRule" id="PRU00371"/>
    </source>
</evidence>
<dbReference type="STRING" id="7102.A0A2A4JF93"/>
<dbReference type="GO" id="GO:0005667">
    <property type="term" value="C:transcription regulator complex"/>
    <property type="evidence" value="ECO:0007669"/>
    <property type="project" value="TreeGrafter"/>
</dbReference>
<comment type="caution">
    <text evidence="5">The sequence shown here is derived from an EMBL/GenBank/DDBJ whole genome shotgun (WGS) entry which is preliminary data.</text>
</comment>
<dbReference type="PANTHER" id="PTHR12243">
    <property type="entry name" value="MADF DOMAIN TRANSCRIPTION FACTOR"/>
    <property type="match status" value="1"/>
</dbReference>